<accession>A0A9P1GK73</accession>
<keyword evidence="2" id="KW-0812">Transmembrane</keyword>
<dbReference type="PANTHER" id="PTHR48462:SF1">
    <property type="entry name" value="PROTEIN, PUTATIVE-RELATED"/>
    <property type="match status" value="1"/>
</dbReference>
<dbReference type="OrthoDB" id="422033at2759"/>
<dbReference type="Gene3D" id="1.25.40.10">
    <property type="entry name" value="Tetratricopeptide repeat domain"/>
    <property type="match status" value="2"/>
</dbReference>
<dbReference type="InterPro" id="IPR011990">
    <property type="entry name" value="TPR-like_helical_dom_sf"/>
</dbReference>
<name>A0A9P1GK73_9DINO</name>
<dbReference type="PANTHER" id="PTHR48462">
    <property type="entry name" value="PROTEIN, PUTATIVE-RELATED"/>
    <property type="match status" value="1"/>
</dbReference>
<sequence>MACNFFLAVPASSWEVMLDDYSRGVRVALKSNTFYGDALTAVFAPWQQKRDCAKGGTPCQAEKMLDASLHARGPSLGLSLSGLHQRKVSSKASQVLSESLVIVEMRVDQLDDKFQIKSGLLSIPGGVRLGRDVPGEPALGLQGPACTCMWWTTSLQVLSNISRSRWELAPQLLDELAEVAGRGNSVTLNTVMTGCQRASKWQHVVQVMRTFKTRQLCPSAVSFNVLLRAWEVSNWPRGMSSLHAMGDLRVPKNTVVYNAGISSCNWRCSEGLLQALVNQQLESSAVTSNSAIALHMRTTIDVSTVELFVSHSSKCPSWKKLLALCHYLNLDLAIFSSFLACISGVIFLVLRAGSLSAVAQEPQRLLSGSLFWWPVLVFAMTYACGHVLSNKLLWFDKLCIDQDNLLRRCQALKAVPAFVAHSERMIILLDETYFSRLWCIYELAVHSKTGSATAELIPMWMPLWTISFMGFGSLLACLCLLAFGERATATWLQLNTESFTSLFWSVFKTFPDSMYPLYAVPAAWFCFEKLKRHKRMLDQMAEFHLGNAKCTLETDRRVIEEQVLSLFDEALEPPVSIAFGTEDDMGGSETLLAPETIRDIREIRHITSYPTNDQIIDQFNAQLAAGATPGRDLGCFAMRGDLERVAEQLREVSGMAAGSCVVLLTSFPNCGSKREARIGSGAVLASLGGRWSQAFSALESAVQRSIRAAVVSRSAVISACEKGLAWEHASHTLNTLGLLHVGTTETTYSAVAAALEKGQQWEAASTLALETAGPAMAPSPGTPLGGERPRQRSHSPRGGAALHDPMDTDGGQPSSRGRVFCPVPGCLQGDPLRARGWASVASMQSHIDAHLAGSLHGDVPIPWLHSHNRTRCLECGLSVSSRHGIHPTCRPAARAAAGAPRSAAAGDTLPSLDAILLGRTRTLRHVLAAARYLWGKVLTRALAAAAHHNDIRAWQELLMLPQAVLDAPQRGGRKHAKAVAAYTLDRLQRWKSGERAGLWESRRPPLPPSGRERTANQRKELATGLAREGFDSKACAALLADGLCAETPATIAALQQLHPTQPNPAVPPFHELCPGPLVEPDMVAKALRSFPAASAPGPSGLRVQHLRDACSPGTIGTLHQHLAAVVALLANGQACEAVAPVLCGHTWLPSRSQKELDFENAFNTISRDHVLSAVRSHFPALARWTAWCYGTASSLQFGTTILQSACGVQQGDPLGPLLFAAALQPLAEELRSGPLDLATFYLDDGVIAGDIDAVSAALSHTQVQTHFELLGAAIGDAAFIAAHTTARVAKASALLDAIASLEDPQVGLRLLRSCAGHTRMVHSLRCNPPEPQLAALQAFDHKVRSSFSMLTGIHLSKPQWEQAGRAFGQAGLGLRSTTHDAPACYLASVGFTSERCCQLDAAYNSFPPRVQPAVTTALQAFNQAAAAPLTVDVALTKNQKALTMLLDTATWDRQLQTATVVSQAVLRSEAEPGAAFLAAPPSGKTRMEPAVFVTELRQRLGVADASTEAWCPRCDGVLDTLSLHAAVCCAGGERTVRHHALRDILATWVDRTGLQPEKEKGGLLLPQHPDDSSSIRRRPADLYVPSYLGSPTAFDLAVTAPSRQETLGEAARTSLAAASAYAETKAAHLAPESRKLPASSARSPALQLPVKGPMERGSMPHFCKSCVWLLELSGPKQFCADVLSSPWQPHLLPCSLLHELCLAGLRLSDFVFNSVMGCDRTPWQVAMNVLDFLQQQQIPRSEVSLGSAIQACEASLAWLSVLSLLPALPAAGSVIACNAALSALAQGSQPQLALQLLQELPVERWSVVTLNTLMPWAEGVMDGSEMETVWDPELWQRSFGIRPNLMSYNEAALLSERCGDCFQLVRRLRLLRREALRCYRGGPKIARERGKDGDQITQQRLDVMNCFAVEKKGLSMKLADGFFLACVSYLHFLV</sequence>
<dbReference type="EMBL" id="CAMXCT030006563">
    <property type="protein sequence ID" value="CAL4803345.1"/>
    <property type="molecule type" value="Genomic_DNA"/>
</dbReference>
<evidence type="ECO:0000313" key="3">
    <source>
        <dbReference type="EMBL" id="CAI4016033.1"/>
    </source>
</evidence>
<reference evidence="3" key="1">
    <citation type="submission" date="2022-10" db="EMBL/GenBank/DDBJ databases">
        <authorList>
            <person name="Chen Y."/>
            <person name="Dougan E. K."/>
            <person name="Chan C."/>
            <person name="Rhodes N."/>
            <person name="Thang M."/>
        </authorList>
    </citation>
    <scope>NUCLEOTIDE SEQUENCE</scope>
</reference>
<feature type="transmembrane region" description="Helical" evidence="2">
    <location>
        <begin position="370"/>
        <end position="388"/>
    </location>
</feature>
<proteinExistence type="predicted"/>
<keyword evidence="5" id="KW-1185">Reference proteome</keyword>
<keyword evidence="2" id="KW-1133">Transmembrane helix</keyword>
<feature type="transmembrane region" description="Helical" evidence="2">
    <location>
        <begin position="327"/>
        <end position="350"/>
    </location>
</feature>
<evidence type="ECO:0000256" key="2">
    <source>
        <dbReference type="SAM" id="Phobius"/>
    </source>
</evidence>
<feature type="region of interest" description="Disordered" evidence="1">
    <location>
        <begin position="995"/>
        <end position="1015"/>
    </location>
</feature>
<gene>
    <name evidence="3" type="ORF">C1SCF055_LOCUS40811</name>
</gene>
<evidence type="ECO:0000313" key="5">
    <source>
        <dbReference type="Proteomes" id="UP001152797"/>
    </source>
</evidence>
<feature type="region of interest" description="Disordered" evidence="1">
    <location>
        <begin position="773"/>
        <end position="817"/>
    </location>
</feature>
<comment type="caution">
    <text evidence="3">The sequence shown here is derived from an EMBL/GenBank/DDBJ whole genome shotgun (WGS) entry which is preliminary data.</text>
</comment>
<reference evidence="4 5" key="2">
    <citation type="submission" date="2024-05" db="EMBL/GenBank/DDBJ databases">
        <authorList>
            <person name="Chen Y."/>
            <person name="Shah S."/>
            <person name="Dougan E. K."/>
            <person name="Thang M."/>
            <person name="Chan C."/>
        </authorList>
    </citation>
    <scope>NUCLEOTIDE SEQUENCE [LARGE SCALE GENOMIC DNA]</scope>
</reference>
<protein>
    <submittedName>
        <fullName evidence="4">132 kDa protein</fullName>
    </submittedName>
</protein>
<dbReference type="Proteomes" id="UP001152797">
    <property type="component" value="Unassembled WGS sequence"/>
</dbReference>
<feature type="transmembrane region" description="Helical" evidence="2">
    <location>
        <begin position="463"/>
        <end position="483"/>
    </location>
</feature>
<evidence type="ECO:0000256" key="1">
    <source>
        <dbReference type="SAM" id="MobiDB-lite"/>
    </source>
</evidence>
<keyword evidence="2" id="KW-0472">Membrane</keyword>
<dbReference type="EMBL" id="CAMXCT020006563">
    <property type="protein sequence ID" value="CAL1169408.1"/>
    <property type="molecule type" value="Genomic_DNA"/>
</dbReference>
<evidence type="ECO:0000313" key="4">
    <source>
        <dbReference type="EMBL" id="CAL4803345.1"/>
    </source>
</evidence>
<dbReference type="EMBL" id="CAMXCT010006563">
    <property type="protein sequence ID" value="CAI4016033.1"/>
    <property type="molecule type" value="Genomic_DNA"/>
</dbReference>
<organism evidence="3">
    <name type="scientific">Cladocopium goreaui</name>
    <dbReference type="NCBI Taxonomy" id="2562237"/>
    <lineage>
        <taxon>Eukaryota</taxon>
        <taxon>Sar</taxon>
        <taxon>Alveolata</taxon>
        <taxon>Dinophyceae</taxon>
        <taxon>Suessiales</taxon>
        <taxon>Symbiodiniaceae</taxon>
        <taxon>Cladocopium</taxon>
    </lineage>
</organism>